<feature type="compositionally biased region" description="Polar residues" evidence="1">
    <location>
        <begin position="170"/>
        <end position="196"/>
    </location>
</feature>
<organism evidence="3 4">
    <name type="scientific">Pichia inconspicua</name>
    <dbReference type="NCBI Taxonomy" id="52247"/>
    <lineage>
        <taxon>Eukaryota</taxon>
        <taxon>Fungi</taxon>
        <taxon>Dikarya</taxon>
        <taxon>Ascomycota</taxon>
        <taxon>Saccharomycotina</taxon>
        <taxon>Pichiomycetes</taxon>
        <taxon>Pichiales</taxon>
        <taxon>Pichiaceae</taxon>
        <taxon>Pichia</taxon>
    </lineage>
</organism>
<evidence type="ECO:0000256" key="2">
    <source>
        <dbReference type="SAM" id="Phobius"/>
    </source>
</evidence>
<feature type="transmembrane region" description="Helical" evidence="2">
    <location>
        <begin position="35"/>
        <end position="58"/>
    </location>
</feature>
<evidence type="ECO:0000313" key="3">
    <source>
        <dbReference type="EMBL" id="TID30541.1"/>
    </source>
</evidence>
<proteinExistence type="predicted"/>
<dbReference type="OrthoDB" id="4035953at2759"/>
<feature type="compositionally biased region" description="Polar residues" evidence="1">
    <location>
        <begin position="251"/>
        <end position="270"/>
    </location>
</feature>
<dbReference type="Pfam" id="PF08693">
    <property type="entry name" value="SKG6"/>
    <property type="match status" value="1"/>
</dbReference>
<gene>
    <name evidence="3" type="ORF">CANINC_000895</name>
</gene>
<evidence type="ECO:0000256" key="1">
    <source>
        <dbReference type="SAM" id="MobiDB-lite"/>
    </source>
</evidence>
<keyword evidence="4" id="KW-1185">Reference proteome</keyword>
<reference evidence="3 4" key="1">
    <citation type="journal article" date="2019" name="Front. Genet.">
        <title>Whole-Genome Sequencing of the Opportunistic Yeast Pathogen Candida inconspicua Uncovers Its Hybrid Origin.</title>
        <authorList>
            <person name="Mixao V."/>
            <person name="Hansen A.P."/>
            <person name="Saus E."/>
            <person name="Boekhout T."/>
            <person name="Lass-Florl C."/>
            <person name="Gabaldon T."/>
        </authorList>
    </citation>
    <scope>NUCLEOTIDE SEQUENCE [LARGE SCALE GENOMIC DNA]</scope>
    <source>
        <strain evidence="3 4">CBS 180</strain>
    </source>
</reference>
<dbReference type="EMBL" id="SELW01000141">
    <property type="protein sequence ID" value="TID30541.1"/>
    <property type="molecule type" value="Genomic_DNA"/>
</dbReference>
<feature type="region of interest" description="Disordered" evidence="1">
    <location>
        <begin position="168"/>
        <end position="304"/>
    </location>
</feature>
<keyword evidence="2" id="KW-1133">Transmembrane helix</keyword>
<feature type="region of interest" description="Disordered" evidence="1">
    <location>
        <begin position="416"/>
        <end position="460"/>
    </location>
</feature>
<keyword evidence="2" id="KW-0472">Membrane</keyword>
<evidence type="ECO:0000313" key="4">
    <source>
        <dbReference type="Proteomes" id="UP000307173"/>
    </source>
</evidence>
<dbReference type="Proteomes" id="UP000307173">
    <property type="component" value="Unassembled WGS sequence"/>
</dbReference>
<comment type="caution">
    <text evidence="3">The sequence shown here is derived from an EMBL/GenBank/DDBJ whole genome shotgun (WGS) entry which is preliminary data.</text>
</comment>
<feature type="compositionally biased region" description="Basic and acidic residues" evidence="1">
    <location>
        <begin position="276"/>
        <end position="292"/>
    </location>
</feature>
<dbReference type="STRING" id="52247.A0A4T0X507"/>
<sequence>MNTSPTPTRRLLFKRKEKCTGDAQMCQTGVDTTNTLTICLAVIIPVVVIGLIVGFFAFKAYRRNKKEFQEEANDPDFNGDNIVLPDYPRYAPPRNMMQSTDSFGDKSSPFNEKSIARPPLAHSQSNISFQPYAENMSQFALPFGNSKDDLDRYSKNLGLDFHEFNYPINKITNSPAGSRANSLAGSRRASYSSSVRPLSGYNKPVSPTKTEDTIGSTKEVSTNSKYYPQEESIEAENIENPENPFHEDTEPSTSPNSSDLSKAAPSSGSNTEEDVMDVKDGEIPQLEPHEVDVPLSPEEEQQLDRMKSVYQVYFSRNGSRRVKRHDDDNDEFVADETQKLPNIVTDETQKMPNIVQDEYPQTSHDPVPQDNDDSADYRASVSSSVYLPVDETVPPIAGNYAHQQFGNLVNHQQQQQYRQYQQYPQQQYPQQYQQQHYQQQYQQQPYQQQPYPQQPYPQQHYQQHPYQQYAQQPQYAQNAYHGYASDMRNQQYNQLPALEKLPLPHQLNKRTSTLESMTTFTAEKKNRTLPAVPVNQNFDPISHVNWADGQRQGSTSSPSPSQIRKSIVMFNPVGLSESKTYVSKGTAKERVRALGSPSGNGPLYGFYENVPERPHGAENLIPRNGSQLDLRRNLDNVNV</sequence>
<dbReference type="AlphaFoldDB" id="A0A4T0X507"/>
<dbReference type="InterPro" id="IPR014805">
    <property type="entry name" value="SKG6/TOS2-like"/>
</dbReference>
<protein>
    <submittedName>
        <fullName evidence="3">Uncharacterized protein</fullName>
    </submittedName>
</protein>
<feature type="region of interest" description="Disordered" evidence="1">
    <location>
        <begin position="358"/>
        <end position="377"/>
    </location>
</feature>
<feature type="compositionally biased region" description="Polar residues" evidence="1">
    <location>
        <begin position="205"/>
        <end position="226"/>
    </location>
</feature>
<name>A0A4T0X507_9ASCO</name>
<keyword evidence="2" id="KW-0812">Transmembrane</keyword>
<accession>A0A4T0X507</accession>